<proteinExistence type="predicted"/>
<dbReference type="HOGENOM" id="CLU_071415_3_0_6"/>
<comment type="caution">
    <text evidence="3">The sequence shown here is derived from an EMBL/GenBank/DDBJ whole genome shotgun (WGS) entry which is preliminary data.</text>
</comment>
<dbReference type="SUPFAM" id="SSF52788">
    <property type="entry name" value="Phosphotyrosine protein phosphatases I"/>
    <property type="match status" value="1"/>
</dbReference>
<sequence length="165" mass="18240">MRILFVCTHNRCRSILSEALAQHAKLPHIQAASAGSDPAGEVHPDTLLHLAEAGVSTQGLRSKSLMEVEDFQPQMVIMVCDSAAQSTCPTWTGEALEVHWTLEDPSKIDDEARRRLAFKECIQEIQTRILKLSQAIEKSAENRDALIIELERLGADVVDHSSLNS</sequence>
<dbReference type="AlphaFoldDB" id="Q1N217"/>
<evidence type="ECO:0000259" key="2">
    <source>
        <dbReference type="SMART" id="SM00226"/>
    </source>
</evidence>
<dbReference type="RefSeq" id="WP_007018398.1">
    <property type="nucleotide sequence ID" value="NZ_CH724116.1"/>
</dbReference>
<dbReference type="Gene3D" id="3.40.50.2300">
    <property type="match status" value="1"/>
</dbReference>
<accession>Q1N217</accession>
<dbReference type="SMART" id="SM00226">
    <property type="entry name" value="LMWPc"/>
    <property type="match status" value="1"/>
</dbReference>
<dbReference type="OrthoDB" id="9793058at2"/>
<evidence type="ECO:0000313" key="4">
    <source>
        <dbReference type="Proteomes" id="UP000004263"/>
    </source>
</evidence>
<dbReference type="PANTHER" id="PTHR43428:SF1">
    <property type="entry name" value="ARSENATE REDUCTASE"/>
    <property type="match status" value="1"/>
</dbReference>
<evidence type="ECO:0000256" key="1">
    <source>
        <dbReference type="ARBA" id="ARBA00022849"/>
    </source>
</evidence>
<gene>
    <name evidence="3" type="ORF">RED65_15948</name>
</gene>
<dbReference type="InterPro" id="IPR023485">
    <property type="entry name" value="Ptyr_pPase"/>
</dbReference>
<dbReference type="CDD" id="cd16345">
    <property type="entry name" value="LMWP_ArsC"/>
    <property type="match status" value="1"/>
</dbReference>
<evidence type="ECO:0000313" key="3">
    <source>
        <dbReference type="EMBL" id="EAT12347.1"/>
    </source>
</evidence>
<dbReference type="InterPro" id="IPR036196">
    <property type="entry name" value="Ptyr_pPase_sf"/>
</dbReference>
<keyword evidence="4" id="KW-1185">Reference proteome</keyword>
<reference evidence="3 4" key="1">
    <citation type="submission" date="2006-03" db="EMBL/GenBank/DDBJ databases">
        <authorList>
            <person name="Pinhassi J."/>
            <person name="Pedros-Alio C."/>
            <person name="Ferriera S."/>
            <person name="Johnson J."/>
            <person name="Kravitz S."/>
            <person name="Halpern A."/>
            <person name="Remington K."/>
            <person name="Beeson K."/>
            <person name="Tran B."/>
            <person name="Rogers Y.-H."/>
            <person name="Friedman R."/>
            <person name="Venter J.C."/>
        </authorList>
    </citation>
    <scope>NUCLEOTIDE SEQUENCE [LARGE SCALE GENOMIC DNA]</scope>
    <source>
        <strain evidence="3 4">RED65</strain>
    </source>
</reference>
<protein>
    <submittedName>
        <fullName evidence="3">Protein-tyrosine-phosphatase</fullName>
    </submittedName>
</protein>
<feature type="domain" description="Phosphotyrosine protein phosphatase I" evidence="2">
    <location>
        <begin position="1"/>
        <end position="135"/>
    </location>
</feature>
<dbReference type="GO" id="GO:0046685">
    <property type="term" value="P:response to arsenic-containing substance"/>
    <property type="evidence" value="ECO:0007669"/>
    <property type="project" value="UniProtKB-KW"/>
</dbReference>
<organism evidence="3 4">
    <name type="scientific">Bermanella marisrubri</name>
    <dbReference type="NCBI Taxonomy" id="207949"/>
    <lineage>
        <taxon>Bacteria</taxon>
        <taxon>Pseudomonadati</taxon>
        <taxon>Pseudomonadota</taxon>
        <taxon>Gammaproteobacteria</taxon>
        <taxon>Oceanospirillales</taxon>
        <taxon>Oceanospirillaceae</taxon>
        <taxon>Bermanella</taxon>
    </lineage>
</organism>
<dbReference type="EMBL" id="AAQH01000008">
    <property type="protein sequence ID" value="EAT12347.1"/>
    <property type="molecule type" value="Genomic_DNA"/>
</dbReference>
<dbReference type="PANTHER" id="PTHR43428">
    <property type="entry name" value="ARSENATE REDUCTASE"/>
    <property type="match status" value="1"/>
</dbReference>
<dbReference type="Proteomes" id="UP000004263">
    <property type="component" value="Unassembled WGS sequence"/>
</dbReference>
<dbReference type="Pfam" id="PF01451">
    <property type="entry name" value="LMWPc"/>
    <property type="match status" value="1"/>
</dbReference>
<dbReference type="STRING" id="207949.RED65_15948"/>
<name>Q1N217_9GAMM</name>
<keyword evidence="1" id="KW-0059">Arsenical resistance</keyword>